<sequence>MTPLLGTPISQTLGALLAARGAALGDARVLASPDRDDISYRALDEFTRTIGGDLRARGIGAGDVAAILLDNGPEAATAFLSVSRVAISAPLNPALKTEELAYLLDDMNARAVIIEAGRDHPVVDLARARGIDVLCLSAGHQAGVFSLDGGNGPESADPIDAAGPSDASLILYTSGTTSHPKRVALSHANLIAGSGFAAKAMGLVPGELCLNVMPLYHAHGLTSTILASIVGGSAVICTGGFSADTVLPMMRRYRPSWFSAVPAMHQAVVGMARTDPDALGGISLRVIRSASSPLPADLLAEIEATFGAPVVEAYGMTEATSLVSANPLPPGRRKTNSVGISTGCAIAILDEAGRHLGPDEDGEIAISGPNVFDGYGNAPEANAAAFSGGYFRTGDFGRRDADGYLYIRGRTKELINRGGSKIIPGEIDTVLRRHPAVVEAAAFALAHPTLGEDVAAALVLRAGAIVSTAETQAFLRERLADFKVPSRIFVVDDLPKTATGKVRRSELTKRFATAPASQEYAPAAVDGADRTHLVSLWTEVLGREPGFRDNFFQLGGNSILLARLHSRMVERWGRPDNIITLIDHPTIESQAALLFEPGKTPPATPQGANAVTRRRLLTRKAGTLQNLASRSR</sequence>
<dbReference type="Pfam" id="PF13193">
    <property type="entry name" value="AMP-binding_C"/>
    <property type="match status" value="1"/>
</dbReference>
<dbReference type="InterPro" id="IPR020845">
    <property type="entry name" value="AMP-binding_CS"/>
</dbReference>
<dbReference type="PANTHER" id="PTHR43201">
    <property type="entry name" value="ACYL-COA SYNTHETASE"/>
    <property type="match status" value="1"/>
</dbReference>
<dbReference type="Gene3D" id="3.40.50.1820">
    <property type="entry name" value="alpha/beta hydrolase"/>
    <property type="match status" value="1"/>
</dbReference>
<keyword evidence="5" id="KW-1185">Reference proteome</keyword>
<evidence type="ECO:0000313" key="4">
    <source>
        <dbReference type="EMBL" id="NDW06015.1"/>
    </source>
</evidence>
<dbReference type="RefSeq" id="WP_163464487.1">
    <property type="nucleotide sequence ID" value="NZ_JAAAMG010000013.1"/>
</dbReference>
<dbReference type="Gene3D" id="3.40.50.12780">
    <property type="entry name" value="N-terminal domain of ligase-like"/>
    <property type="match status" value="1"/>
</dbReference>
<accession>A0A6N9T722</accession>
<dbReference type="PROSITE" id="PS00455">
    <property type="entry name" value="AMP_BINDING"/>
    <property type="match status" value="1"/>
</dbReference>
<organism evidence="4 5">
    <name type="scientific">Jiella pacifica</name>
    <dbReference type="NCBI Taxonomy" id="2696469"/>
    <lineage>
        <taxon>Bacteria</taxon>
        <taxon>Pseudomonadati</taxon>
        <taxon>Pseudomonadota</taxon>
        <taxon>Alphaproteobacteria</taxon>
        <taxon>Hyphomicrobiales</taxon>
        <taxon>Aurantimonadaceae</taxon>
        <taxon>Jiella</taxon>
    </lineage>
</organism>
<dbReference type="InterPro" id="IPR045851">
    <property type="entry name" value="AMP-bd_C_sf"/>
</dbReference>
<dbReference type="GO" id="GO:0006631">
    <property type="term" value="P:fatty acid metabolic process"/>
    <property type="evidence" value="ECO:0007669"/>
    <property type="project" value="TreeGrafter"/>
</dbReference>
<dbReference type="InterPro" id="IPR036736">
    <property type="entry name" value="ACP-like_sf"/>
</dbReference>
<evidence type="ECO:0000256" key="2">
    <source>
        <dbReference type="ARBA" id="ARBA00022598"/>
    </source>
</evidence>
<comment type="similarity">
    <text evidence="1">Belongs to the ATP-dependent AMP-binding enzyme family.</text>
</comment>
<protein>
    <submittedName>
        <fullName evidence="4">AMP-binding protein</fullName>
    </submittedName>
</protein>
<dbReference type="Pfam" id="PF00501">
    <property type="entry name" value="AMP-binding"/>
    <property type="match status" value="1"/>
</dbReference>
<dbReference type="Proteomes" id="UP000469011">
    <property type="component" value="Unassembled WGS sequence"/>
</dbReference>
<keyword evidence="2" id="KW-0436">Ligase</keyword>
<dbReference type="InterPro" id="IPR000873">
    <property type="entry name" value="AMP-dep_synth/lig_dom"/>
</dbReference>
<dbReference type="InterPro" id="IPR025110">
    <property type="entry name" value="AMP-bd_C"/>
</dbReference>
<dbReference type="EMBL" id="JAAAMG010000013">
    <property type="protein sequence ID" value="NDW06015.1"/>
    <property type="molecule type" value="Genomic_DNA"/>
</dbReference>
<proteinExistence type="inferred from homology"/>
<dbReference type="Gene3D" id="3.30.300.30">
    <property type="match status" value="1"/>
</dbReference>
<evidence type="ECO:0000313" key="5">
    <source>
        <dbReference type="Proteomes" id="UP000469011"/>
    </source>
</evidence>
<dbReference type="Pfam" id="PF00550">
    <property type="entry name" value="PP-binding"/>
    <property type="match status" value="1"/>
</dbReference>
<feature type="domain" description="Carrier" evidence="3">
    <location>
        <begin position="524"/>
        <end position="598"/>
    </location>
</feature>
<dbReference type="PANTHER" id="PTHR43201:SF5">
    <property type="entry name" value="MEDIUM-CHAIN ACYL-COA LIGASE ACSF2, MITOCHONDRIAL"/>
    <property type="match status" value="1"/>
</dbReference>
<dbReference type="InterPro" id="IPR009081">
    <property type="entry name" value="PP-bd_ACP"/>
</dbReference>
<evidence type="ECO:0000259" key="3">
    <source>
        <dbReference type="PROSITE" id="PS50075"/>
    </source>
</evidence>
<comment type="caution">
    <text evidence="4">The sequence shown here is derived from an EMBL/GenBank/DDBJ whole genome shotgun (WGS) entry which is preliminary data.</text>
</comment>
<dbReference type="InterPro" id="IPR042099">
    <property type="entry name" value="ANL_N_sf"/>
</dbReference>
<dbReference type="GO" id="GO:0031956">
    <property type="term" value="F:medium-chain fatty acid-CoA ligase activity"/>
    <property type="evidence" value="ECO:0007669"/>
    <property type="project" value="TreeGrafter"/>
</dbReference>
<reference evidence="4 5" key="1">
    <citation type="submission" date="2020-01" db="EMBL/GenBank/DDBJ databases">
        <title>Jiella pacifica sp. nov.</title>
        <authorList>
            <person name="Xue Z."/>
            <person name="Zhu S."/>
            <person name="Chen J."/>
            <person name="Yang J."/>
        </authorList>
    </citation>
    <scope>NUCLEOTIDE SEQUENCE [LARGE SCALE GENOMIC DNA]</scope>
    <source>
        <strain evidence="4 5">40Bstr34</strain>
    </source>
</reference>
<dbReference type="AlphaFoldDB" id="A0A6N9T722"/>
<gene>
    <name evidence="4" type="ORF">GTK09_16460</name>
</gene>
<dbReference type="InterPro" id="IPR029058">
    <property type="entry name" value="AB_hydrolase_fold"/>
</dbReference>
<name>A0A6N9T722_9HYPH</name>
<dbReference type="PROSITE" id="PS50075">
    <property type="entry name" value="CARRIER"/>
    <property type="match status" value="1"/>
</dbReference>
<dbReference type="SUPFAM" id="SSF47336">
    <property type="entry name" value="ACP-like"/>
    <property type="match status" value="1"/>
</dbReference>
<evidence type="ECO:0000256" key="1">
    <source>
        <dbReference type="ARBA" id="ARBA00006432"/>
    </source>
</evidence>
<dbReference type="SUPFAM" id="SSF56801">
    <property type="entry name" value="Acetyl-CoA synthetase-like"/>
    <property type="match status" value="1"/>
</dbReference>